<dbReference type="Proteomes" id="UP001299970">
    <property type="component" value="Unassembled WGS sequence"/>
</dbReference>
<gene>
    <name evidence="2" type="ORF">MMF94_08755</name>
</gene>
<accession>A0ABS9TB60</accession>
<dbReference type="InterPro" id="IPR013901">
    <property type="entry name" value="Anthrone_oxy"/>
</dbReference>
<feature type="transmembrane region" description="Helical" evidence="1">
    <location>
        <begin position="54"/>
        <end position="80"/>
    </location>
</feature>
<evidence type="ECO:0000313" key="2">
    <source>
        <dbReference type="EMBL" id="MCH6165769.1"/>
    </source>
</evidence>
<keyword evidence="1" id="KW-0472">Membrane</keyword>
<protein>
    <submittedName>
        <fullName evidence="2">DUF1772 domain-containing protein</fullName>
    </submittedName>
</protein>
<name>A0ABS9TB60_9PSEU</name>
<feature type="transmembrane region" description="Helical" evidence="1">
    <location>
        <begin position="12"/>
        <end position="33"/>
    </location>
</feature>
<dbReference type="EMBL" id="JAKXMK010000007">
    <property type="protein sequence ID" value="MCH6165769.1"/>
    <property type="molecule type" value="Genomic_DNA"/>
</dbReference>
<keyword evidence="1" id="KW-0812">Transmembrane</keyword>
<feature type="transmembrane region" description="Helical" evidence="1">
    <location>
        <begin position="86"/>
        <end position="107"/>
    </location>
</feature>
<dbReference type="RefSeq" id="WP_241035801.1">
    <property type="nucleotide sequence ID" value="NZ_BAAAJF010000078.1"/>
</dbReference>
<reference evidence="2 3" key="1">
    <citation type="submission" date="2022-03" db="EMBL/GenBank/DDBJ databases">
        <title>Pseudonocardia alaer sp. nov., a novel actinomycete isolated from reed forest soil.</title>
        <authorList>
            <person name="Wang L."/>
        </authorList>
    </citation>
    <scope>NUCLEOTIDE SEQUENCE [LARGE SCALE GENOMIC DNA]</scope>
    <source>
        <strain evidence="2 3">Y-16303</strain>
    </source>
</reference>
<sequence length="158" mass="16108">MMIDSVPPGATVVAAVGSGLMAGLFFAFSAAVMPGLRRLRPEVGAAAMQAINRAILNPVFGVVFGGTPLLCLLLAVAAPFSARTGAGWIVAGAVLHVVGSFVLTMVANVPLNNRLDAADPDSPAGAAVWADYLVRWTAWNHVRTALCTVATAALALAV</sequence>
<proteinExistence type="predicted"/>
<organism evidence="2 3">
    <name type="scientific">Pseudonocardia alaniniphila</name>
    <dbReference type="NCBI Taxonomy" id="75291"/>
    <lineage>
        <taxon>Bacteria</taxon>
        <taxon>Bacillati</taxon>
        <taxon>Actinomycetota</taxon>
        <taxon>Actinomycetes</taxon>
        <taxon>Pseudonocardiales</taxon>
        <taxon>Pseudonocardiaceae</taxon>
        <taxon>Pseudonocardia</taxon>
    </lineage>
</organism>
<evidence type="ECO:0000313" key="3">
    <source>
        <dbReference type="Proteomes" id="UP001299970"/>
    </source>
</evidence>
<comment type="caution">
    <text evidence="2">The sequence shown here is derived from an EMBL/GenBank/DDBJ whole genome shotgun (WGS) entry which is preliminary data.</text>
</comment>
<keyword evidence="1" id="KW-1133">Transmembrane helix</keyword>
<evidence type="ECO:0000256" key="1">
    <source>
        <dbReference type="SAM" id="Phobius"/>
    </source>
</evidence>
<keyword evidence="3" id="KW-1185">Reference proteome</keyword>
<dbReference type="Pfam" id="PF08592">
    <property type="entry name" value="Anthrone_oxy"/>
    <property type="match status" value="1"/>
</dbReference>